<evidence type="ECO:0000256" key="1">
    <source>
        <dbReference type="SAM" id="MobiDB-lite"/>
    </source>
</evidence>
<feature type="region of interest" description="Disordered" evidence="1">
    <location>
        <begin position="1128"/>
        <end position="1154"/>
    </location>
</feature>
<gene>
    <name evidence="2" type="ORF">HYH02_006740</name>
</gene>
<sequence length="1452" mass="145172">MAGGGLAGALSPQQRSALVALACPDLPPSALSGRLHLQAQQRARSALGRHERACASGYRPHLRAAATARAVLAAGAGLAPADEAAAQDEAEAVRQLQESSLLWLHLVQAASFYAECYNSVRTTKDASATEALAARTLAVALSRMDSHGVAARLAALPPPASAAEAEERQHTTACGAVVHRPLEGVSVPAWLLEREADRALLPARAALLLHCHLALGSRDVGDFGSVVQGIGGGAAAGSHGDGEGSRPAPPAVDPAASQRWRDSGFDDRGPHLAMAAVLMQALLRQWLPPPPPPCIVGPESSGGGGGGAAAGSSALPPPPPPPLLCPDLLVLAHVTANAHAVALTRKADDEERLGGGAAGVLAALTRPAVLLRVARVLSSELSQLPPHDVAVCRQDWLWHSYRWGLLRALRELSDLVGEDVVAGVGPGSRAPAAAGGGGSGSQGGGGLGAVAAAAAAADGGGGGGVTSTAALLGMLRRLFQAEHISKLQRLQQDALAQAHAMAAACGGKNQRRQGGGGGRGGGRSRATSKPSSRPAGAGTADSTGRGKAVEMEADNMESGCSSLPAVNSDEDEEDAESAVQRHKAGRVYLQARHLRMVVTTAERLVPALFDPFPPQLPAHPHPQQHMSAAGVAAADAAVAAAAVAAAAVTSPAVAAATAVIAAATGPAAAAAARPVVLLWPGARMKTMIHLISGSSDAQTEKEQQLDQLRGAAAAQGASQAAVTAAILSALRQTQHCCAHSLPLTHSPSPPPPSPSPSSLVLQGAPAICYSLARTAAVNYVLDRVARGLAAAATEAAAAGAAAAFDATCAAAGADFVPSVAQGMEQVLPDFRAACGWPLAVVLCSRDGMSGEYREKLPDAVLKEAALGGDAAREALAPCAAAAWTTHPPGSPAAAAAAAATAAAAAAELKALRAPTAPRRPLDLLVDDILRRPTCPAVLHADGCGRAGSRYAGDVCAARAVVDEAAAAMRTTRAHAVHLDTPNAKATVAVAIAVAERTYAAAGSRAPGGNGAAAAAGLPEVVPFLDPAALEDASGHIAARLRGMSRLLLRHLTRPAAAASAATAASASPTEATGAAAAQTTSCLPRVLRTDWRERLPLALNCLVCAVAGIEPDHTGWSLADVCAASSCTSPSPSPSTCNSTSTKPNCRSHSHSQQTAQVREGAATQARVLAPQGREPAAAPRPAETDAAAAAAAAGQDSANSDAGGGAAFHVAAVASSSVRTELPAGHHGGKVHEAAREPERPMTLWDVLGLPQLSAWDPSGSSVVARGSAAAAAAAAATVDASSSSSMHGAAERLFWRVLHGAQRLQMLRAPPEAVAAAVAAAERLRALAAAAVDVAAADTDAAAAEADQGQVRGLARGMSVWSLDLPFDQLAIEPPTANEDGKGDSSSSNNSSSSSSSNGSSSSGSSSTGGSAGITRQALQLLLVWPGLGKADPREAAGIAGGGTPAGSKH</sequence>
<feature type="compositionally biased region" description="Low complexity" evidence="1">
    <location>
        <begin position="1387"/>
        <end position="1411"/>
    </location>
</feature>
<name>A0A835WJT8_9CHLO</name>
<feature type="region of interest" description="Disordered" evidence="1">
    <location>
        <begin position="1171"/>
        <end position="1203"/>
    </location>
</feature>
<organism evidence="2 3">
    <name type="scientific">Chlamydomonas schloesseri</name>
    <dbReference type="NCBI Taxonomy" id="2026947"/>
    <lineage>
        <taxon>Eukaryota</taxon>
        <taxon>Viridiplantae</taxon>
        <taxon>Chlorophyta</taxon>
        <taxon>core chlorophytes</taxon>
        <taxon>Chlorophyceae</taxon>
        <taxon>CS clade</taxon>
        <taxon>Chlamydomonadales</taxon>
        <taxon>Chlamydomonadaceae</taxon>
        <taxon>Chlamydomonas</taxon>
    </lineage>
</organism>
<feature type="compositionally biased region" description="Low complexity" evidence="1">
    <location>
        <begin position="1128"/>
        <end position="1145"/>
    </location>
</feature>
<dbReference type="Proteomes" id="UP000613740">
    <property type="component" value="Unassembled WGS sequence"/>
</dbReference>
<dbReference type="EMBL" id="JAEHOD010000018">
    <property type="protein sequence ID" value="KAG2448155.1"/>
    <property type="molecule type" value="Genomic_DNA"/>
</dbReference>
<proteinExistence type="predicted"/>
<feature type="region of interest" description="Disordered" evidence="1">
    <location>
        <begin position="505"/>
        <end position="579"/>
    </location>
</feature>
<feature type="compositionally biased region" description="Gly residues" evidence="1">
    <location>
        <begin position="300"/>
        <end position="309"/>
    </location>
</feature>
<feature type="region of interest" description="Disordered" evidence="1">
    <location>
        <begin position="295"/>
        <end position="316"/>
    </location>
</feature>
<reference evidence="2" key="1">
    <citation type="journal article" date="2020" name="bioRxiv">
        <title>Comparative genomics of Chlamydomonas.</title>
        <authorList>
            <person name="Craig R.J."/>
            <person name="Hasan A.R."/>
            <person name="Ness R.W."/>
            <person name="Keightley P.D."/>
        </authorList>
    </citation>
    <scope>NUCLEOTIDE SEQUENCE</scope>
    <source>
        <strain evidence="2">CCAP 11/173</strain>
    </source>
</reference>
<evidence type="ECO:0000313" key="3">
    <source>
        <dbReference type="Proteomes" id="UP000613740"/>
    </source>
</evidence>
<comment type="caution">
    <text evidence="2">The sequence shown here is derived from an EMBL/GenBank/DDBJ whole genome shotgun (WGS) entry which is preliminary data.</text>
</comment>
<protein>
    <submittedName>
        <fullName evidence="2">Uncharacterized protein</fullName>
    </submittedName>
</protein>
<accession>A0A835WJT8</accession>
<keyword evidence="3" id="KW-1185">Reference proteome</keyword>
<feature type="region of interest" description="Disordered" evidence="1">
    <location>
        <begin position="233"/>
        <end position="263"/>
    </location>
</feature>
<feature type="compositionally biased region" description="Gly residues" evidence="1">
    <location>
        <begin position="513"/>
        <end position="523"/>
    </location>
</feature>
<feature type="region of interest" description="Disordered" evidence="1">
    <location>
        <begin position="1375"/>
        <end position="1414"/>
    </location>
</feature>
<evidence type="ECO:0000313" key="2">
    <source>
        <dbReference type="EMBL" id="KAG2448155.1"/>
    </source>
</evidence>